<evidence type="ECO:0000313" key="11">
    <source>
        <dbReference type="EMBL" id="ETO25922.1"/>
    </source>
</evidence>
<dbReference type="OrthoDB" id="241648at2759"/>
<dbReference type="InterPro" id="IPR005467">
    <property type="entry name" value="His_kinase_dom"/>
</dbReference>
<keyword evidence="12" id="KW-1185">Reference proteome</keyword>
<accession>X6NKP2</accession>
<keyword evidence="4 8" id="KW-0418">Kinase</keyword>
<evidence type="ECO:0000256" key="4">
    <source>
        <dbReference type="ARBA" id="ARBA00022777"/>
    </source>
</evidence>
<keyword evidence="9" id="KW-1133">Transmembrane helix</keyword>
<keyword evidence="2 8" id="KW-0808">Transferase</keyword>
<gene>
    <name evidence="11" type="ORF">RFI_11217</name>
</gene>
<dbReference type="PANTHER" id="PTHR11947:SF3">
    <property type="entry name" value="[PYRUVATE DEHYDROGENASE (ACETYL-TRANSFERRING)] KINASE, MITOCHONDRIAL"/>
    <property type="match status" value="1"/>
</dbReference>
<dbReference type="PANTHER" id="PTHR11947">
    <property type="entry name" value="PYRUVATE DEHYDROGENASE KINASE"/>
    <property type="match status" value="1"/>
</dbReference>
<evidence type="ECO:0000256" key="7">
    <source>
        <dbReference type="ARBA" id="ARBA00048201"/>
    </source>
</evidence>
<reference evidence="11 12" key="1">
    <citation type="journal article" date="2013" name="Curr. Biol.">
        <title>The Genome of the Foraminiferan Reticulomyxa filosa.</title>
        <authorList>
            <person name="Glockner G."/>
            <person name="Hulsmann N."/>
            <person name="Schleicher M."/>
            <person name="Noegel A.A."/>
            <person name="Eichinger L."/>
            <person name="Gallinger C."/>
            <person name="Pawlowski J."/>
            <person name="Sierra R."/>
            <person name="Euteneuer U."/>
            <person name="Pillet L."/>
            <person name="Moustafa A."/>
            <person name="Platzer M."/>
            <person name="Groth M."/>
            <person name="Szafranski K."/>
            <person name="Schliwa M."/>
        </authorList>
    </citation>
    <scope>NUCLEOTIDE SEQUENCE [LARGE SCALE GENOMIC DNA]</scope>
</reference>
<evidence type="ECO:0000256" key="9">
    <source>
        <dbReference type="SAM" id="Phobius"/>
    </source>
</evidence>
<evidence type="ECO:0000256" key="3">
    <source>
        <dbReference type="ARBA" id="ARBA00022741"/>
    </source>
</evidence>
<evidence type="ECO:0000313" key="12">
    <source>
        <dbReference type="Proteomes" id="UP000023152"/>
    </source>
</evidence>
<evidence type="ECO:0000256" key="2">
    <source>
        <dbReference type="ARBA" id="ARBA00022679"/>
    </source>
</evidence>
<dbReference type="SMART" id="SM00387">
    <property type="entry name" value="HATPase_c"/>
    <property type="match status" value="1"/>
</dbReference>
<feature type="transmembrane region" description="Helical" evidence="9">
    <location>
        <begin position="165"/>
        <end position="184"/>
    </location>
</feature>
<evidence type="ECO:0000256" key="6">
    <source>
        <dbReference type="ARBA" id="ARBA00023128"/>
    </source>
</evidence>
<dbReference type="GO" id="GO:0005524">
    <property type="term" value="F:ATP binding"/>
    <property type="evidence" value="ECO:0007669"/>
    <property type="project" value="UniProtKB-UniRule"/>
</dbReference>
<dbReference type="InterPro" id="IPR036890">
    <property type="entry name" value="HATPase_C_sf"/>
</dbReference>
<dbReference type="InterPro" id="IPR003594">
    <property type="entry name" value="HATPase_dom"/>
</dbReference>
<dbReference type="Gene3D" id="1.20.140.20">
    <property type="entry name" value="Alpha-ketoacid/pyruvate dehydrogenase kinase, N-terminal domain"/>
    <property type="match status" value="1"/>
</dbReference>
<comment type="subcellular location">
    <subcellularLocation>
        <location evidence="8">Mitochondrion matrix</location>
    </subcellularLocation>
</comment>
<dbReference type="InterPro" id="IPR036784">
    <property type="entry name" value="AK/P_DHK_N_sf"/>
</dbReference>
<evidence type="ECO:0000256" key="8">
    <source>
        <dbReference type="RuleBase" id="RU366032"/>
    </source>
</evidence>
<dbReference type="SUPFAM" id="SSF69012">
    <property type="entry name" value="alpha-ketoacid dehydrogenase kinase, N-terminal domain"/>
    <property type="match status" value="1"/>
</dbReference>
<dbReference type="GO" id="GO:0010906">
    <property type="term" value="P:regulation of glucose metabolic process"/>
    <property type="evidence" value="ECO:0007669"/>
    <property type="project" value="TreeGrafter"/>
</dbReference>
<keyword evidence="5 8" id="KW-0067">ATP-binding</keyword>
<organism evidence="11 12">
    <name type="scientific">Reticulomyxa filosa</name>
    <dbReference type="NCBI Taxonomy" id="46433"/>
    <lineage>
        <taxon>Eukaryota</taxon>
        <taxon>Sar</taxon>
        <taxon>Rhizaria</taxon>
        <taxon>Retaria</taxon>
        <taxon>Foraminifera</taxon>
        <taxon>Monothalamids</taxon>
        <taxon>Reticulomyxidae</taxon>
        <taxon>Reticulomyxa</taxon>
    </lineage>
</organism>
<name>X6NKP2_RETFI</name>
<dbReference type="CDD" id="cd16929">
    <property type="entry name" value="HATPase_PDK-like"/>
    <property type="match status" value="1"/>
</dbReference>
<evidence type="ECO:0000256" key="1">
    <source>
        <dbReference type="ARBA" id="ARBA00006155"/>
    </source>
</evidence>
<dbReference type="PRINTS" id="PR00344">
    <property type="entry name" value="BCTRLSENSOR"/>
</dbReference>
<sequence>MFKQITREPGICLSQSRKYYALDHKLLESLKGKTCSQRHTAKRTVVSSMNRFEMSKLLCGKRKRSEVGVYSNHVMRFMELPISELKTKADSVIHHHADNKATKLSLKQIVEFNSPERFLERVFFYFLFFYFIFNIKKCKEKSNKNATTLLGTLKKKKKKKGYNNIFFFFFCTISKFFVLLLLFWDMMGPGGGGNSILKLRNMYQHSFYLIRSLPNPTDESTLASFVQGVDSHFKSLANATELLSSGIKECTATHPSQAPQVRACKFLNSFLDRFHLSRIGTRLLTGQLCALYAEYYNNDGSAKVVKNTKSGCLGLLDHNCSPREVLQWAVDDASRMCHENYGKIPEVNIYDEQDIRFTYIPTHLHYILLELLKNSMRATCEHHKNVHENLLPSIDAVIVASAVSKDITIKLCDQGGGIPQDQMDKIWLYSFSTAPASQVSDNAIPMAGLGYGLPLARLYAQYFGGYLGVISMHGYGTDAFLYLPFLTTDQKTTN</sequence>
<dbReference type="InterPro" id="IPR018955">
    <property type="entry name" value="BCDHK/PDK_N"/>
</dbReference>
<dbReference type="SUPFAM" id="SSF55874">
    <property type="entry name" value="ATPase domain of HSP90 chaperone/DNA topoisomerase II/histidine kinase"/>
    <property type="match status" value="1"/>
</dbReference>
<dbReference type="PROSITE" id="PS50109">
    <property type="entry name" value="HIS_KIN"/>
    <property type="match status" value="1"/>
</dbReference>
<dbReference type="Pfam" id="PF02518">
    <property type="entry name" value="HATPase_c"/>
    <property type="match status" value="1"/>
</dbReference>
<feature type="transmembrane region" description="Helical" evidence="9">
    <location>
        <begin position="118"/>
        <end position="135"/>
    </location>
</feature>
<proteinExistence type="inferred from homology"/>
<dbReference type="Proteomes" id="UP000023152">
    <property type="component" value="Unassembled WGS sequence"/>
</dbReference>
<dbReference type="AlphaFoldDB" id="X6NKP2"/>
<keyword evidence="9" id="KW-0812">Transmembrane</keyword>
<evidence type="ECO:0000256" key="5">
    <source>
        <dbReference type="ARBA" id="ARBA00022840"/>
    </source>
</evidence>
<keyword evidence="6 8" id="KW-0496">Mitochondrion</keyword>
<protein>
    <recommendedName>
        <fullName evidence="8">Protein-serine/threonine kinase</fullName>
        <ecNumber evidence="8">2.7.11.-</ecNumber>
    </recommendedName>
</protein>
<keyword evidence="3 8" id="KW-0547">Nucleotide-binding</keyword>
<feature type="domain" description="Histidine kinase" evidence="10">
    <location>
        <begin position="361"/>
        <end position="487"/>
    </location>
</feature>
<dbReference type="Gene3D" id="3.30.565.10">
    <property type="entry name" value="Histidine kinase-like ATPase, C-terminal domain"/>
    <property type="match status" value="1"/>
</dbReference>
<evidence type="ECO:0000259" key="10">
    <source>
        <dbReference type="PROSITE" id="PS50109"/>
    </source>
</evidence>
<keyword evidence="11" id="KW-0670">Pyruvate</keyword>
<dbReference type="GO" id="GO:0005759">
    <property type="term" value="C:mitochondrial matrix"/>
    <property type="evidence" value="ECO:0007669"/>
    <property type="project" value="UniProtKB-SubCell"/>
</dbReference>
<comment type="similarity">
    <text evidence="1 8">Belongs to the PDK/BCKDK protein kinase family.</text>
</comment>
<dbReference type="InterPro" id="IPR039028">
    <property type="entry name" value="BCKD/PDK"/>
</dbReference>
<comment type="caution">
    <text evidence="11">The sequence shown here is derived from an EMBL/GenBank/DDBJ whole genome shotgun (WGS) entry which is preliminary data.</text>
</comment>
<keyword evidence="9" id="KW-0472">Membrane</keyword>
<dbReference type="Pfam" id="PF10436">
    <property type="entry name" value="BCDHK_Adom3"/>
    <property type="match status" value="1"/>
</dbReference>
<dbReference type="InterPro" id="IPR004358">
    <property type="entry name" value="Sig_transdc_His_kin-like_C"/>
</dbReference>
<dbReference type="EMBL" id="ASPP01008207">
    <property type="protein sequence ID" value="ETO25922.1"/>
    <property type="molecule type" value="Genomic_DNA"/>
</dbReference>
<comment type="catalytic activity">
    <reaction evidence="7">
        <text>L-seryl-[pyruvate dehydrogenase E1 alpha subunit] + ATP = O-phospho-L-seryl-[pyruvate dehydrogenase E1 alpha subunit] + ADP + H(+)</text>
        <dbReference type="Rhea" id="RHEA:23052"/>
        <dbReference type="Rhea" id="RHEA-COMP:13689"/>
        <dbReference type="Rhea" id="RHEA-COMP:13690"/>
        <dbReference type="ChEBI" id="CHEBI:15378"/>
        <dbReference type="ChEBI" id="CHEBI:29999"/>
        <dbReference type="ChEBI" id="CHEBI:30616"/>
        <dbReference type="ChEBI" id="CHEBI:83421"/>
        <dbReference type="ChEBI" id="CHEBI:456216"/>
        <dbReference type="EC" id="2.7.11.2"/>
    </reaction>
</comment>
<dbReference type="EC" id="2.7.11.-" evidence="8"/>
<dbReference type="GO" id="GO:0004740">
    <property type="term" value="F:pyruvate dehydrogenase (acetyl-transferring) kinase activity"/>
    <property type="evidence" value="ECO:0007669"/>
    <property type="project" value="UniProtKB-EC"/>
</dbReference>